<dbReference type="InterPro" id="IPR006054">
    <property type="entry name" value="DnaQ"/>
</dbReference>
<dbReference type="PANTHER" id="PTHR30231:SF41">
    <property type="entry name" value="DNA POLYMERASE III SUBUNIT EPSILON"/>
    <property type="match status" value="1"/>
</dbReference>
<dbReference type="GO" id="GO:0005829">
    <property type="term" value="C:cytosol"/>
    <property type="evidence" value="ECO:0007669"/>
    <property type="project" value="TreeGrafter"/>
</dbReference>
<keyword evidence="1" id="KW-0269">Exonuclease</keyword>
<dbReference type="PANTHER" id="PTHR30231">
    <property type="entry name" value="DNA POLYMERASE III SUBUNIT EPSILON"/>
    <property type="match status" value="1"/>
</dbReference>
<name>A0AAU8HV97_9FIRM</name>
<dbReference type="InterPro" id="IPR036397">
    <property type="entry name" value="RNaseH_sf"/>
</dbReference>
<dbReference type="Pfam" id="PF00929">
    <property type="entry name" value="RNase_T"/>
    <property type="match status" value="1"/>
</dbReference>
<dbReference type="RefSeq" id="WP_353893862.1">
    <property type="nucleotide sequence ID" value="NZ_CP159485.1"/>
</dbReference>
<dbReference type="Pfam" id="PF09707">
    <property type="entry name" value="Cas_Cas2CT1978"/>
    <property type="match status" value="1"/>
</dbReference>
<dbReference type="Gene3D" id="3.30.420.10">
    <property type="entry name" value="Ribonuclease H-like superfamily/Ribonuclease H"/>
    <property type="match status" value="1"/>
</dbReference>
<dbReference type="NCBIfam" id="TIGR01873">
    <property type="entry name" value="cas_CT1978"/>
    <property type="match status" value="1"/>
</dbReference>
<dbReference type="NCBIfam" id="TIGR00573">
    <property type="entry name" value="dnaq"/>
    <property type="match status" value="1"/>
</dbReference>
<reference evidence="3" key="2">
    <citation type="submission" date="2024-06" db="EMBL/GenBank/DDBJ databases">
        <authorList>
            <person name="Petrova K.O."/>
            <person name="Toshchakov S.V."/>
            <person name="Boltjanskaja Y.V."/>
            <person name="Kevbrin V.V."/>
        </authorList>
    </citation>
    <scope>NUCLEOTIDE SEQUENCE</scope>
    <source>
        <strain evidence="3">Z-710</strain>
    </source>
</reference>
<evidence type="ECO:0000259" key="2">
    <source>
        <dbReference type="SMART" id="SM00479"/>
    </source>
</evidence>
<dbReference type="Gene3D" id="3.30.70.240">
    <property type="match status" value="1"/>
</dbReference>
<feature type="domain" description="Exonuclease" evidence="2">
    <location>
        <begin position="130"/>
        <end position="296"/>
    </location>
</feature>
<dbReference type="GO" id="GO:0003887">
    <property type="term" value="F:DNA-directed DNA polymerase activity"/>
    <property type="evidence" value="ECO:0007669"/>
    <property type="project" value="InterPro"/>
</dbReference>
<proteinExistence type="predicted"/>
<keyword evidence="1" id="KW-0540">Nuclease</keyword>
<dbReference type="InterPro" id="IPR013520">
    <property type="entry name" value="Ribonucl_H"/>
</dbReference>
<evidence type="ECO:0000256" key="1">
    <source>
        <dbReference type="ARBA" id="ARBA00022839"/>
    </source>
</evidence>
<dbReference type="SMART" id="SM00479">
    <property type="entry name" value="EXOIII"/>
    <property type="match status" value="1"/>
</dbReference>
<sequence>MPLTVITLKKVPPSLRGDLSKWMQEIATGVYVGNFNTKIRAQLWDRVVQSSSTGEATMSYAIQNEIGYHFETINAQRRVVEYDGIPLVALPKINQLIEETERKKGYSNAAKFRKAKKFAPKAKGPIESLNYVVIDIETDGLKYKENQIIEIGAVKAEGDKISHFQRLIKYEKNIPAEITELTGITQKLLEKEGISMERALKEFIDFIEDFDLVGFEVDFDLRFLNRTLSESNMQILTNKVFDLNKFVKREKINLKNYKLDTVLSAYKIRDRVPHRALADAKLIYQLSTKVNKFLKKINKEYHY</sequence>
<evidence type="ECO:0000313" key="3">
    <source>
        <dbReference type="EMBL" id="XCI29314.1"/>
    </source>
</evidence>
<dbReference type="InterPro" id="IPR010152">
    <property type="entry name" value="CRISPR-assoc_prot_Cas2_sub"/>
</dbReference>
<protein>
    <submittedName>
        <fullName evidence="3">Type I-E CRISPR-associated endoribonuclease Cas2e</fullName>
    </submittedName>
</protein>
<dbReference type="GO" id="GO:0003677">
    <property type="term" value="F:DNA binding"/>
    <property type="evidence" value="ECO:0007669"/>
    <property type="project" value="InterPro"/>
</dbReference>
<accession>A0AAU8HV97</accession>
<dbReference type="InterPro" id="IPR012337">
    <property type="entry name" value="RNaseH-like_sf"/>
</dbReference>
<gene>
    <name evidence="3" type="primary">cas2e</name>
    <name evidence="3" type="ORF">PRVXH_000630</name>
</gene>
<dbReference type="GO" id="GO:0008408">
    <property type="term" value="F:3'-5' exonuclease activity"/>
    <property type="evidence" value="ECO:0007669"/>
    <property type="project" value="TreeGrafter"/>
</dbReference>
<reference evidence="3" key="1">
    <citation type="journal article" date="2018" name="Antonie Van Leeuwenhoek">
        <title>Proteinivorax hydrogeniformans sp. nov., an anaerobic, haloalkaliphilic bacterium fermenting proteinaceous compounds with high hydrogen production.</title>
        <authorList>
            <person name="Boltyanskaya Y."/>
            <person name="Detkova E."/>
            <person name="Pimenov N."/>
            <person name="Kevbrin V."/>
        </authorList>
    </citation>
    <scope>NUCLEOTIDE SEQUENCE</scope>
    <source>
        <strain evidence="3">Z-710</strain>
    </source>
</reference>
<keyword evidence="1" id="KW-0378">Hydrolase</keyword>
<dbReference type="FunFam" id="3.30.420.10:FF:000045">
    <property type="entry name" value="3'-5' exonuclease DinG"/>
    <property type="match status" value="1"/>
</dbReference>
<organism evidence="3">
    <name type="scientific">Proteinivorax hydrogeniformans</name>
    <dbReference type="NCBI Taxonomy" id="1826727"/>
    <lineage>
        <taxon>Bacteria</taxon>
        <taxon>Bacillati</taxon>
        <taxon>Bacillota</taxon>
        <taxon>Clostridia</taxon>
        <taxon>Eubacteriales</taxon>
        <taxon>Proteinivoracaceae</taxon>
        <taxon>Proteinivorax</taxon>
    </lineage>
</organism>
<dbReference type="CDD" id="cd06127">
    <property type="entry name" value="DEDDh"/>
    <property type="match status" value="1"/>
</dbReference>
<dbReference type="EMBL" id="CP159485">
    <property type="protein sequence ID" value="XCI29314.1"/>
    <property type="molecule type" value="Genomic_DNA"/>
</dbReference>
<dbReference type="AlphaFoldDB" id="A0AAU8HV97"/>
<dbReference type="SUPFAM" id="SSF53098">
    <property type="entry name" value="Ribonuclease H-like"/>
    <property type="match status" value="1"/>
</dbReference>
<dbReference type="GO" id="GO:0045004">
    <property type="term" value="P:DNA replication proofreading"/>
    <property type="evidence" value="ECO:0007669"/>
    <property type="project" value="TreeGrafter"/>
</dbReference>